<reference evidence="3" key="2">
    <citation type="submission" date="2021-04" db="EMBL/GenBank/DDBJ databases">
        <title>Taxonomy of Flavobacteriaceae bacterium ZY171143.</title>
        <authorList>
            <person name="Li F."/>
        </authorList>
    </citation>
    <scope>NUCLEOTIDE SEQUENCE [LARGE SCALE GENOMIC DNA]</scope>
    <source>
        <strain evidence="3">ZY171143</strain>
    </source>
</reference>
<feature type="transmembrane region" description="Helical" evidence="1">
    <location>
        <begin position="278"/>
        <end position="302"/>
    </location>
</feature>
<feature type="transmembrane region" description="Helical" evidence="1">
    <location>
        <begin position="12"/>
        <end position="29"/>
    </location>
</feature>
<accession>A0ABX7XBH7</accession>
<evidence type="ECO:0000313" key="3">
    <source>
        <dbReference type="Proteomes" id="UP000672011"/>
    </source>
</evidence>
<feature type="transmembrane region" description="Helical" evidence="1">
    <location>
        <begin position="44"/>
        <end position="63"/>
    </location>
</feature>
<dbReference type="EMBL" id="CP072842">
    <property type="protein sequence ID" value="QTV05271.1"/>
    <property type="molecule type" value="Genomic_DNA"/>
</dbReference>
<feature type="transmembrane region" description="Helical" evidence="1">
    <location>
        <begin position="84"/>
        <end position="104"/>
    </location>
</feature>
<keyword evidence="1" id="KW-1133">Transmembrane helix</keyword>
<evidence type="ECO:0000256" key="1">
    <source>
        <dbReference type="SAM" id="Phobius"/>
    </source>
</evidence>
<keyword evidence="3" id="KW-1185">Reference proteome</keyword>
<feature type="transmembrane region" description="Helical" evidence="1">
    <location>
        <begin position="253"/>
        <end position="271"/>
    </location>
</feature>
<feature type="transmembrane region" description="Helical" evidence="1">
    <location>
        <begin position="146"/>
        <end position="169"/>
    </location>
</feature>
<keyword evidence="1" id="KW-0472">Membrane</keyword>
<protein>
    <submittedName>
        <fullName evidence="2">UbiA family prenyltransferase</fullName>
    </submittedName>
</protein>
<feature type="transmembrane region" description="Helical" evidence="1">
    <location>
        <begin position="228"/>
        <end position="247"/>
    </location>
</feature>
<name>A0ABX7XBH7_9FLAO</name>
<sequence>MEKRIVNRIIEYIFFSNFFMGLLSIGLNLETNIKLGLQLNDLDYYLFISSLSVIFYLFAYEIPIKKIKSSNQRTQFYIDHRKSIHTFNIILYIICCLSAISIFIKTYQNLFTLHWIHYLILIATFLLAISYYNWKFGFSLRKYTWFKPTLIAWTWAITTVYLPLLILQLTEGISNNWDARFYFLFSQTFMYFIVNAIMFDMKDYEDDTNRGLKTFVVKYGNQLMLNRVILPLIFLGFLSFILFGFWYDLPLHRILFMLVPIILMAIFAFKLNRPKSILYYLIAIDGMIFLKAIFGILSVILFEYEL</sequence>
<dbReference type="Proteomes" id="UP000672011">
    <property type="component" value="Chromosome"/>
</dbReference>
<keyword evidence="1" id="KW-0812">Transmembrane</keyword>
<feature type="transmembrane region" description="Helical" evidence="1">
    <location>
        <begin position="116"/>
        <end position="134"/>
    </location>
</feature>
<reference evidence="2 3" key="1">
    <citation type="journal article" date="2021" name="Int. J. Syst. Evol. Microbiol.">
        <title>Faecalibacter bovis sp. nov., isolated from cow faeces.</title>
        <authorList>
            <person name="Li F."/>
            <person name="Zhao W."/>
            <person name="Hong Q."/>
            <person name="Shao Q."/>
            <person name="Song J."/>
            <person name="Yang S."/>
        </authorList>
    </citation>
    <scope>NUCLEOTIDE SEQUENCE [LARGE SCALE GENOMIC DNA]</scope>
    <source>
        <strain evidence="2 3">ZY171143</strain>
    </source>
</reference>
<dbReference type="RefSeq" id="WP_230475900.1">
    <property type="nucleotide sequence ID" value="NZ_CP072842.1"/>
</dbReference>
<proteinExistence type="predicted"/>
<feature type="transmembrane region" description="Helical" evidence="1">
    <location>
        <begin position="181"/>
        <end position="199"/>
    </location>
</feature>
<gene>
    <name evidence="2" type="ORF">J9309_10865</name>
</gene>
<organism evidence="2 3">
    <name type="scientific">Faecalibacter bovis</name>
    <dbReference type="NCBI Taxonomy" id="2898187"/>
    <lineage>
        <taxon>Bacteria</taxon>
        <taxon>Pseudomonadati</taxon>
        <taxon>Bacteroidota</taxon>
        <taxon>Flavobacteriia</taxon>
        <taxon>Flavobacteriales</taxon>
        <taxon>Weeksellaceae</taxon>
        <taxon>Faecalibacter</taxon>
    </lineage>
</organism>
<evidence type="ECO:0000313" key="2">
    <source>
        <dbReference type="EMBL" id="QTV05271.1"/>
    </source>
</evidence>